<feature type="domain" description="Sushi" evidence="4">
    <location>
        <begin position="32"/>
        <end position="88"/>
    </location>
</feature>
<evidence type="ECO:0000256" key="1">
    <source>
        <dbReference type="ARBA" id="ARBA00022659"/>
    </source>
</evidence>
<reference evidence="5 6" key="1">
    <citation type="submission" date="2013-03" db="EMBL/GenBank/DDBJ databases">
        <authorList>
            <person name="Warren W."/>
            <person name="Wilson R.K."/>
        </authorList>
    </citation>
    <scope>NUCLEOTIDE SEQUENCE</scope>
</reference>
<keyword evidence="2" id="KW-1015">Disulfide bond</keyword>
<keyword evidence="6" id="KW-1185">Reference proteome</keyword>
<evidence type="ECO:0000256" key="2">
    <source>
        <dbReference type="ARBA" id="ARBA00023157"/>
    </source>
</evidence>
<evidence type="ECO:0000313" key="5">
    <source>
        <dbReference type="Ensembl" id="ENSMFAP00000034803.2"/>
    </source>
</evidence>
<organism evidence="5 6">
    <name type="scientific">Macaca fascicularis</name>
    <name type="common">Crab-eating macaque</name>
    <name type="synonym">Cynomolgus monkey</name>
    <dbReference type="NCBI Taxonomy" id="9541"/>
    <lineage>
        <taxon>Eukaryota</taxon>
        <taxon>Metazoa</taxon>
        <taxon>Chordata</taxon>
        <taxon>Craniata</taxon>
        <taxon>Vertebrata</taxon>
        <taxon>Euteleostomi</taxon>
        <taxon>Mammalia</taxon>
        <taxon>Eutheria</taxon>
        <taxon>Euarchontoglires</taxon>
        <taxon>Primates</taxon>
        <taxon>Haplorrhini</taxon>
        <taxon>Catarrhini</taxon>
        <taxon>Cercopithecidae</taxon>
        <taxon>Cercopithecinae</taxon>
        <taxon>Macaca</taxon>
    </lineage>
</organism>
<name>A0A2K5WCF5_MACFA</name>
<dbReference type="InterPro" id="IPR035976">
    <property type="entry name" value="Sushi/SCR/CCP_sf"/>
</dbReference>
<dbReference type="FunFam" id="2.10.70.10:FF:000048">
    <property type="entry name" value="Haptoglobin"/>
    <property type="match status" value="1"/>
</dbReference>
<comment type="caution">
    <text evidence="3">Lacks conserved residue(s) required for the propagation of feature annotation.</text>
</comment>
<dbReference type="InterPro" id="IPR000436">
    <property type="entry name" value="Sushi_SCR_CCP_dom"/>
</dbReference>
<dbReference type="Gene3D" id="2.10.70.10">
    <property type="entry name" value="Complement Module, domain 1"/>
    <property type="match status" value="1"/>
</dbReference>
<dbReference type="GeneTree" id="ENSGT00940000159903"/>
<protein>
    <recommendedName>
        <fullName evidence="4">Sushi domain-containing protein</fullName>
    </recommendedName>
</protein>
<evidence type="ECO:0000256" key="3">
    <source>
        <dbReference type="PROSITE-ProRule" id="PRU00302"/>
    </source>
</evidence>
<keyword evidence="1 3" id="KW-0768">Sushi</keyword>
<reference evidence="5" key="3">
    <citation type="submission" date="2025-09" db="UniProtKB">
        <authorList>
            <consortium name="Ensembl"/>
        </authorList>
    </citation>
    <scope>IDENTIFICATION</scope>
</reference>
<evidence type="ECO:0000259" key="4">
    <source>
        <dbReference type="PROSITE" id="PS50923"/>
    </source>
</evidence>
<dbReference type="Proteomes" id="UP000233100">
    <property type="component" value="Chromosome 20"/>
</dbReference>
<evidence type="ECO:0000313" key="6">
    <source>
        <dbReference type="Proteomes" id="UP000233100"/>
    </source>
</evidence>
<reference evidence="5" key="2">
    <citation type="submission" date="2025-08" db="UniProtKB">
        <authorList>
            <consortium name="Ensembl"/>
        </authorList>
    </citation>
    <scope>IDENTIFICATION</scope>
</reference>
<dbReference type="Bgee" id="ENSMFAG00000003873">
    <property type="expression patterns" value="Expressed in liver and 9 other cell types or tissues"/>
</dbReference>
<sequence>MSDLGAVISLLLRGRQLFALYSGNDVTDIPDDGCPKPPMIANGYVEHSVRYQCKNYYRLRTGDGVYTLNNEKQWTNKAVGDKLPECEAVCGKPKNPADAVQRILGGYLVCGWDPKL</sequence>
<dbReference type="CDD" id="cd00033">
    <property type="entry name" value="CCP"/>
    <property type="match status" value="1"/>
</dbReference>
<dbReference type="Ensembl" id="ENSMFAT00000009033.2">
    <property type="protein sequence ID" value="ENSMFAP00000034803.2"/>
    <property type="gene ID" value="ENSMFAG00000003873.2"/>
</dbReference>
<dbReference type="SUPFAM" id="SSF57535">
    <property type="entry name" value="Complement control module/SCR domain"/>
    <property type="match status" value="1"/>
</dbReference>
<accession>A0A2K5WCF5</accession>
<dbReference type="PROSITE" id="PS50923">
    <property type="entry name" value="SUSHI"/>
    <property type="match status" value="1"/>
</dbReference>
<dbReference type="AlphaFoldDB" id="A0A2K5WCF5"/>
<dbReference type="VEuPathDB" id="HostDB:ENSMFAG00000003873"/>
<proteinExistence type="predicted"/>